<evidence type="ECO:0000313" key="2">
    <source>
        <dbReference type="EMBL" id="KAK5987549.1"/>
    </source>
</evidence>
<dbReference type="Gene3D" id="3.20.20.190">
    <property type="entry name" value="Phosphatidylinositol (PI) phosphodiesterase"/>
    <property type="match status" value="1"/>
</dbReference>
<evidence type="ECO:0000259" key="1">
    <source>
        <dbReference type="PROSITE" id="PS51704"/>
    </source>
</evidence>
<evidence type="ECO:0000313" key="3">
    <source>
        <dbReference type="Proteomes" id="UP001338125"/>
    </source>
</evidence>
<sequence>MPSMEAPPLLDSVQGKFTPKAAPWASAIPSSREGASSRYLPQTIAHRGYKAVYPENSMAAFRGAVEVGAHAIETDVHLSADGVVVLSHDPSLKRCFGVDRRISECTWDYLSALRTVRQPAQTLPRLSEFLEWLASGPETEKIWVLIDIKMADDPIELIGALGRTLAQVPSATPWNQRIILGCWNATFTQTALSLLPSYPISHISFSTPYSRHFLPIPNMGFNMFQQILVGPLGSWFLQDAKKGGNPVFAWTVNQEKWMEWCIRKNNPSFSSSSVAAETKPAVFIDGVITDDPRLFLQVCSRFEDQLDAKPTPASIAIAYKKRATFVGSITDGLATAWQLLGSIAYRRGLYLLRRLQGEYDYIRDPKFLEQFSSVK</sequence>
<dbReference type="EMBL" id="JAVFKD010000016">
    <property type="protein sequence ID" value="KAK5987549.1"/>
    <property type="molecule type" value="Genomic_DNA"/>
</dbReference>
<protein>
    <submittedName>
        <fullName evidence="2">Phosphatidylglycerol phospholipase C</fullName>
    </submittedName>
</protein>
<dbReference type="CDD" id="cd08570">
    <property type="entry name" value="GDPD_YPL206cp_fungi"/>
    <property type="match status" value="1"/>
</dbReference>
<accession>A0ABR0S5V4</accession>
<dbReference type="PANTHER" id="PTHR43805">
    <property type="entry name" value="GLYCEROPHOSPHORYL DIESTER PHOSPHODIESTERASE"/>
    <property type="match status" value="1"/>
</dbReference>
<dbReference type="PANTHER" id="PTHR43805:SF1">
    <property type="entry name" value="GP-PDE DOMAIN-CONTAINING PROTEIN"/>
    <property type="match status" value="1"/>
</dbReference>
<dbReference type="Pfam" id="PF03009">
    <property type="entry name" value="GDPD"/>
    <property type="match status" value="1"/>
</dbReference>
<dbReference type="InterPro" id="IPR030395">
    <property type="entry name" value="GP_PDE_dom"/>
</dbReference>
<dbReference type="InterPro" id="IPR017946">
    <property type="entry name" value="PLC-like_Pdiesterase_TIM-brl"/>
</dbReference>
<keyword evidence="3" id="KW-1185">Reference proteome</keyword>
<dbReference type="Proteomes" id="UP001338125">
    <property type="component" value="Unassembled WGS sequence"/>
</dbReference>
<name>A0ABR0S5V4_9HYPO</name>
<dbReference type="PROSITE" id="PS51704">
    <property type="entry name" value="GP_PDE"/>
    <property type="match status" value="1"/>
</dbReference>
<dbReference type="SUPFAM" id="SSF51695">
    <property type="entry name" value="PLC-like phosphodiesterases"/>
    <property type="match status" value="1"/>
</dbReference>
<organism evidence="2 3">
    <name type="scientific">Cladobotryum mycophilum</name>
    <dbReference type="NCBI Taxonomy" id="491253"/>
    <lineage>
        <taxon>Eukaryota</taxon>
        <taxon>Fungi</taxon>
        <taxon>Dikarya</taxon>
        <taxon>Ascomycota</taxon>
        <taxon>Pezizomycotina</taxon>
        <taxon>Sordariomycetes</taxon>
        <taxon>Hypocreomycetidae</taxon>
        <taxon>Hypocreales</taxon>
        <taxon>Hypocreaceae</taxon>
        <taxon>Cladobotryum</taxon>
    </lineage>
</organism>
<feature type="domain" description="GP-PDE" evidence="1">
    <location>
        <begin position="41"/>
        <end position="299"/>
    </location>
</feature>
<reference evidence="2 3" key="1">
    <citation type="submission" date="2024-01" db="EMBL/GenBank/DDBJ databases">
        <title>Complete genome of Cladobotryum mycophilum ATHUM6906.</title>
        <authorList>
            <person name="Christinaki A.C."/>
            <person name="Myridakis A.I."/>
            <person name="Kouvelis V.N."/>
        </authorList>
    </citation>
    <scope>NUCLEOTIDE SEQUENCE [LARGE SCALE GENOMIC DNA]</scope>
    <source>
        <strain evidence="2 3">ATHUM6906</strain>
    </source>
</reference>
<proteinExistence type="predicted"/>
<comment type="caution">
    <text evidence="2">The sequence shown here is derived from an EMBL/GenBank/DDBJ whole genome shotgun (WGS) entry which is preliminary data.</text>
</comment>
<gene>
    <name evidence="2" type="ORF">PT974_11681</name>
</gene>